<protein>
    <submittedName>
        <fullName evidence="1">Uncharacterized protein</fullName>
    </submittedName>
</protein>
<evidence type="ECO:0000313" key="2">
    <source>
        <dbReference type="Proteomes" id="UP000314294"/>
    </source>
</evidence>
<accession>A0A4Z2FG39</accession>
<dbReference type="AlphaFoldDB" id="A0A4Z2FG39"/>
<proteinExistence type="predicted"/>
<name>A0A4Z2FG39_9TELE</name>
<comment type="caution">
    <text evidence="1">The sequence shown here is derived from an EMBL/GenBank/DDBJ whole genome shotgun (WGS) entry which is preliminary data.</text>
</comment>
<dbReference type="EMBL" id="SRLO01001255">
    <property type="protein sequence ID" value="TNN39723.1"/>
    <property type="molecule type" value="Genomic_DNA"/>
</dbReference>
<keyword evidence="2" id="KW-1185">Reference proteome</keyword>
<reference evidence="1 2" key="1">
    <citation type="submission" date="2019-03" db="EMBL/GenBank/DDBJ databases">
        <title>First draft genome of Liparis tanakae, snailfish: a comprehensive survey of snailfish specific genes.</title>
        <authorList>
            <person name="Kim W."/>
            <person name="Song I."/>
            <person name="Jeong J.-H."/>
            <person name="Kim D."/>
            <person name="Kim S."/>
            <person name="Ryu S."/>
            <person name="Song J.Y."/>
            <person name="Lee S.K."/>
        </authorList>
    </citation>
    <scope>NUCLEOTIDE SEQUENCE [LARGE SCALE GENOMIC DNA]</scope>
    <source>
        <tissue evidence="1">Muscle</tissue>
    </source>
</reference>
<gene>
    <name evidence="1" type="ORF">EYF80_050109</name>
</gene>
<organism evidence="1 2">
    <name type="scientific">Liparis tanakae</name>
    <name type="common">Tanaka's snailfish</name>
    <dbReference type="NCBI Taxonomy" id="230148"/>
    <lineage>
        <taxon>Eukaryota</taxon>
        <taxon>Metazoa</taxon>
        <taxon>Chordata</taxon>
        <taxon>Craniata</taxon>
        <taxon>Vertebrata</taxon>
        <taxon>Euteleostomi</taxon>
        <taxon>Actinopterygii</taxon>
        <taxon>Neopterygii</taxon>
        <taxon>Teleostei</taxon>
        <taxon>Neoteleostei</taxon>
        <taxon>Acanthomorphata</taxon>
        <taxon>Eupercaria</taxon>
        <taxon>Perciformes</taxon>
        <taxon>Cottioidei</taxon>
        <taxon>Cottales</taxon>
        <taxon>Liparidae</taxon>
        <taxon>Liparis</taxon>
    </lineage>
</organism>
<sequence>MRSAVPPTGDAWRGTRKPCEEGGNEETILFVLHLISGIFAKVNPKKITSEHEALVQYWSGAVKTLKSTLTSHQAFFSAESLSAEALIQSQGKKDVGKDFNAVVNNTIN</sequence>
<evidence type="ECO:0000313" key="1">
    <source>
        <dbReference type="EMBL" id="TNN39723.1"/>
    </source>
</evidence>
<dbReference type="Proteomes" id="UP000314294">
    <property type="component" value="Unassembled WGS sequence"/>
</dbReference>